<dbReference type="Gene3D" id="2.60.120.200">
    <property type="match status" value="1"/>
</dbReference>
<gene>
    <name evidence="2" type="ORF">G3567_01530</name>
</gene>
<evidence type="ECO:0000313" key="2">
    <source>
        <dbReference type="EMBL" id="NEV92826.1"/>
    </source>
</evidence>
<reference evidence="2 3" key="1">
    <citation type="submission" date="2020-02" db="EMBL/GenBank/DDBJ databases">
        <title>Flavobacteriaceae Psychroflexus bacterium YR1-1, complete genome.</title>
        <authorList>
            <person name="Li Y."/>
            <person name="Wu S."/>
        </authorList>
    </citation>
    <scope>NUCLEOTIDE SEQUENCE [LARGE SCALE GENOMIC DNA]</scope>
    <source>
        <strain evidence="2 3">YR1-1</strain>
    </source>
</reference>
<protein>
    <recommendedName>
        <fullName evidence="1">DUF5689 domain-containing protein</fullName>
    </recommendedName>
</protein>
<dbReference type="RefSeq" id="WP_164003457.1">
    <property type="nucleotide sequence ID" value="NZ_JAAIKD010000001.1"/>
</dbReference>
<evidence type="ECO:0000259" key="1">
    <source>
        <dbReference type="Pfam" id="PF18942"/>
    </source>
</evidence>
<feature type="domain" description="DUF5689" evidence="1">
    <location>
        <begin position="48"/>
        <end position="274"/>
    </location>
</feature>
<dbReference type="EMBL" id="JAAIKD010000001">
    <property type="protein sequence ID" value="NEV92826.1"/>
    <property type="molecule type" value="Genomic_DNA"/>
</dbReference>
<dbReference type="Pfam" id="PF18942">
    <property type="entry name" value="DUF5689"/>
    <property type="match status" value="1"/>
</dbReference>
<proteinExistence type="predicted"/>
<sequence>MYILNQHPAFFFLGLGMLLAFSSCVEDDDFSAPEFEQTPPQIEGNKVSLSVLKGILAQNDNGPYTFEDTQDYVEAYVISNDESGNFFRELIVQDKPENPTYGIAVQVDKNPLFTKYDFGRKVYIRLDGLSVGQQEGSEPRLGIVDGIDIGRIPEALVEEVIVRDTLVADIIPLQRQLSDLSFSEVNTYVELTDVQFSGIHFSGNSTPTYASETTDNFDGERILESCASAYKLIFSTSTFADFKTLNLPSGSGSVQGILTRDFRGDFFTFYINSPEAVDMAGERCDPLVFSCGLAASPAASPFITVDFEDQRTNRPIAIPGWTNYIEAGTETWEAYSSRRDSSNPSLGISARVRSANSGDAHTISWLITPEIPIETNSKITLEFKTSNSFADASFMEVLYSVNWDGTQEGISRAEWGNVQDAFIVSDEQFFGDWVSSGLVDMSCFDGSGHIAFRYTGKDTEDGEFDGVYELDDITIHVE</sequence>
<dbReference type="AlphaFoldDB" id="A0A6B3QXH0"/>
<name>A0A6B3QXH0_9FLAO</name>
<keyword evidence="3" id="KW-1185">Reference proteome</keyword>
<dbReference type="InterPro" id="IPR043744">
    <property type="entry name" value="DUF5689"/>
</dbReference>
<evidence type="ECO:0000313" key="3">
    <source>
        <dbReference type="Proteomes" id="UP000478505"/>
    </source>
</evidence>
<comment type="caution">
    <text evidence="2">The sequence shown here is derived from an EMBL/GenBank/DDBJ whole genome shotgun (WGS) entry which is preliminary data.</text>
</comment>
<dbReference type="NCBIfam" id="NF038128">
    <property type="entry name" value="choice_anch_J"/>
    <property type="match status" value="1"/>
</dbReference>
<organism evidence="2 3">
    <name type="scientific">Psychroflexus aurantiacus</name>
    <dbReference type="NCBI Taxonomy" id="2709310"/>
    <lineage>
        <taxon>Bacteria</taxon>
        <taxon>Pseudomonadati</taxon>
        <taxon>Bacteroidota</taxon>
        <taxon>Flavobacteriia</taxon>
        <taxon>Flavobacteriales</taxon>
        <taxon>Flavobacteriaceae</taxon>
        <taxon>Psychroflexus</taxon>
    </lineage>
</organism>
<accession>A0A6B3QXH0</accession>
<dbReference type="Proteomes" id="UP000478505">
    <property type="component" value="Unassembled WGS sequence"/>
</dbReference>